<evidence type="ECO:0000256" key="2">
    <source>
        <dbReference type="ARBA" id="ARBA00007802"/>
    </source>
</evidence>
<protein>
    <submittedName>
        <fullName evidence="9">Type IV secretion system protein</fullName>
    </submittedName>
</protein>
<feature type="transmembrane region" description="Helical" evidence="8">
    <location>
        <begin position="410"/>
        <end position="438"/>
    </location>
</feature>
<comment type="subcellular location">
    <subcellularLocation>
        <location evidence="1">Cell membrane</location>
        <topology evidence="1">Multi-pass membrane protein</topology>
    </subcellularLocation>
</comment>
<dbReference type="AlphaFoldDB" id="A0AAT9G9Y5"/>
<evidence type="ECO:0000313" key="9">
    <source>
        <dbReference type="EMBL" id="BFD46630.1"/>
    </source>
</evidence>
<organism evidence="9">
    <name type="scientific">Candidatus Tisiphia endosymbiont of Sergentomyia squamirostris</name>
    <dbReference type="NCBI Taxonomy" id="3113639"/>
    <lineage>
        <taxon>Bacteria</taxon>
        <taxon>Pseudomonadati</taxon>
        <taxon>Pseudomonadota</taxon>
        <taxon>Alphaproteobacteria</taxon>
        <taxon>Rickettsiales</taxon>
        <taxon>Rickettsiaceae</taxon>
        <taxon>Rickettsieae</taxon>
        <taxon>Candidatus Tisiphia</taxon>
    </lineage>
</organism>
<keyword evidence="3" id="KW-1003">Cell membrane</keyword>
<comment type="similarity">
    <text evidence="2">Belongs to the TrbL/VirB6 family.</text>
</comment>
<evidence type="ECO:0000256" key="1">
    <source>
        <dbReference type="ARBA" id="ARBA00004651"/>
    </source>
</evidence>
<dbReference type="InterPro" id="IPR007688">
    <property type="entry name" value="Conjugal_tfr_TrbL/VirB6"/>
</dbReference>
<evidence type="ECO:0000256" key="5">
    <source>
        <dbReference type="ARBA" id="ARBA00022729"/>
    </source>
</evidence>
<feature type="transmembrane region" description="Helical" evidence="8">
    <location>
        <begin position="580"/>
        <end position="601"/>
    </location>
</feature>
<keyword evidence="4 8" id="KW-0812">Transmembrane</keyword>
<gene>
    <name evidence="9" type="ORF">DMENIID0002_12760</name>
</gene>
<reference evidence="9" key="1">
    <citation type="submission" date="2024-01" db="EMBL/GenBank/DDBJ databases">
        <title>Sequencing the genomes of a sandfly, Sergentomyia squamirostris, and its two endosymbionts.</title>
        <authorList>
            <person name="Itokawa K."/>
            <person name="Sanjoba C."/>
        </authorList>
    </citation>
    <scope>NUCLEOTIDE SEQUENCE</scope>
    <source>
        <strain evidence="9">RiSSQ</strain>
    </source>
</reference>
<feature type="transmembrane region" description="Helical" evidence="8">
    <location>
        <begin position="450"/>
        <end position="471"/>
    </location>
</feature>
<keyword evidence="6 8" id="KW-1133">Transmembrane helix</keyword>
<name>A0AAT9G9Y5_9RICK</name>
<sequence length="1077" mass="122492">MKNIFAILLISILCLSGCTGDRCIDADDFGFIKFVISSRYKKEELSGQQQDNQTAPWVNTGYNVNGQPLTILVKTWDYSKGDKNNSTELSSWSAWYGQENNTNTLSEFCKRLQVCQFIDGRMCTNSKDAKISNAPCLFKNGVGLYMLIAERDTNPNLSLDTQRTPKGITAHLGEPLVGYTLYDLNKRGELVKAGGISYQYEGEDKVKYVQCPLYFKILDKFYDDNNGQYRVVIKSGVTDTRPDPIKFLTNLIKAELFGDDKNKGLVRSIYKNIIKTPGYRVSVSALLTLYIMFTGFSFLIGNVNLTHTELIIRIVKVSIVSTLLSSTSSWQFFHDYLFVFFMGGVEEILRIIDETATTGPGSWSIIGLMIAPQTMAKLFSLLFVDPLGFIYIILFLIALYFIFMMVFKATIIYLTALITVGMIIIMAPIFICFMLFGITRSLFENWLRQLISYALQPIILFTGIAFISMIIRTEIYSSLGFGVCKYDFPNLGPINDIFGSMNEDLDTSLGDSIFYWWFPSPMKASKFSKTKANILVPVDHRIDDGSPDGKLCLAYQCIEERYVELPFLDIVKDVRRIDNFFSGHFVQLDGLLLIFVCVYLLSKFNDIAVSSAKFLSSTSGNLTNLQAIGQAAFAPIQQQIERPANYAFGAVKQRVDQVTEKASMFFADQYEDWMMGGVAQEALDPKAVKSSVLSEVKRTYGIDYKDVNVKAGSDYQRAISEVMETIKPDGQVKEFTGSSYAELKDHLADLKFGEGKKYDSLSKEQKKELNDLMKNKDGKTLRELASDAKFTQDFQQAYMNSHQEMSKRGVGLFGKNIAPLKSWQEMNRRVDEKRELRDKKRKNIGERIYAGYEGLKREALTAIVGKDLRDAFEGNLTGAEWEDFNYNDPRLRTHSESLKDQQISLEHQELLTKINKETIAVQEDISSPEYLAKLELQGRTADIAYYAELSNKKLAFEIYDALAKGEGDEGENPVLMGERFMREKATDTQTRNMIDSAYRIEQTLIDNDKYARRQEHYEIMREKAEANGDNQSLEYSKAALKKIEERKELIKKEVRSHIDGINQYRLGARMPKYEKND</sequence>
<dbReference type="GO" id="GO:0030255">
    <property type="term" value="P:protein secretion by the type IV secretion system"/>
    <property type="evidence" value="ECO:0007669"/>
    <property type="project" value="InterPro"/>
</dbReference>
<keyword evidence="7 8" id="KW-0472">Membrane</keyword>
<feature type="transmembrane region" description="Helical" evidence="8">
    <location>
        <begin position="378"/>
        <end position="403"/>
    </location>
</feature>
<feature type="transmembrane region" description="Helical" evidence="8">
    <location>
        <begin position="310"/>
        <end position="333"/>
    </location>
</feature>
<evidence type="ECO:0000256" key="8">
    <source>
        <dbReference type="SAM" id="Phobius"/>
    </source>
</evidence>
<evidence type="ECO:0000256" key="3">
    <source>
        <dbReference type="ARBA" id="ARBA00022475"/>
    </source>
</evidence>
<dbReference type="GO" id="GO:0005886">
    <property type="term" value="C:plasma membrane"/>
    <property type="evidence" value="ECO:0007669"/>
    <property type="project" value="UniProtKB-SubCell"/>
</dbReference>
<dbReference type="Pfam" id="PF04610">
    <property type="entry name" value="TrbL"/>
    <property type="match status" value="1"/>
</dbReference>
<feature type="transmembrane region" description="Helical" evidence="8">
    <location>
        <begin position="281"/>
        <end position="303"/>
    </location>
</feature>
<evidence type="ECO:0000256" key="6">
    <source>
        <dbReference type="ARBA" id="ARBA00022989"/>
    </source>
</evidence>
<proteinExistence type="inferred from homology"/>
<dbReference type="EMBL" id="AP029170">
    <property type="protein sequence ID" value="BFD46630.1"/>
    <property type="molecule type" value="Genomic_DNA"/>
</dbReference>
<evidence type="ECO:0000256" key="4">
    <source>
        <dbReference type="ARBA" id="ARBA00022692"/>
    </source>
</evidence>
<keyword evidence="5" id="KW-0732">Signal</keyword>
<evidence type="ECO:0000256" key="7">
    <source>
        <dbReference type="ARBA" id="ARBA00023136"/>
    </source>
</evidence>
<accession>A0AAT9G9Y5</accession>